<evidence type="ECO:0000259" key="8">
    <source>
        <dbReference type="PROSITE" id="PS50011"/>
    </source>
</evidence>
<dbReference type="PROSITE" id="PS00107">
    <property type="entry name" value="PROTEIN_KINASE_ATP"/>
    <property type="match status" value="1"/>
</dbReference>
<dbReference type="InterPro" id="IPR017441">
    <property type="entry name" value="Protein_kinase_ATP_BS"/>
</dbReference>
<comment type="caution">
    <text evidence="9">The sequence shown here is derived from an EMBL/GenBank/DDBJ whole genome shotgun (WGS) entry which is preliminary data.</text>
</comment>
<keyword evidence="10" id="KW-1185">Reference proteome</keyword>
<evidence type="ECO:0000256" key="6">
    <source>
        <dbReference type="PROSITE-ProRule" id="PRU10141"/>
    </source>
</evidence>
<dbReference type="InterPro" id="IPR011009">
    <property type="entry name" value="Kinase-like_dom_sf"/>
</dbReference>
<dbReference type="SMART" id="SM00220">
    <property type="entry name" value="S_TKc"/>
    <property type="match status" value="1"/>
</dbReference>
<keyword evidence="1" id="KW-0723">Serine/threonine-protein kinase</keyword>
<feature type="domain" description="Protein kinase" evidence="8">
    <location>
        <begin position="86"/>
        <end position="371"/>
    </location>
</feature>
<dbReference type="SUPFAM" id="SSF56112">
    <property type="entry name" value="Protein kinase-like (PK-like)"/>
    <property type="match status" value="1"/>
</dbReference>
<proteinExistence type="predicted"/>
<dbReference type="PROSITE" id="PS50011">
    <property type="entry name" value="PROTEIN_KINASE_DOM"/>
    <property type="match status" value="1"/>
</dbReference>
<protein>
    <submittedName>
        <fullName evidence="9">Kinase-like domain-containing protein</fullName>
    </submittedName>
</protein>
<sequence length="422" mass="46531">MAPTRTSPSIRASKMTDSKFHRNVQPPTGYNHKRVRQGLHAGVNYKSHYEGVHEGPEPFHYPLPLPVVEGMRPVDPRGPSLKLSDLECIKPLGMGAHGRVLLVRTRGPAASAGAKLFALKAVRKKGFRQWDTADFTRRNCERAVLVNMGWNPFVTGILQAFHDDRNVYLMLEYSPCGTLDQIMGAPLSPARTLFYFANIVCGLEHLEKSGVVNRDIKPANILVGADGYLCLCDFGPALDIPATDEPIVVGNWLGDGTAAYQAPEGVTLDNQPADVRYGPALDWWSAGVILYEMATGALPFEPPRREKNVAPRGSVAVKQIWDRIMAGPPSWPGGVRVGRNLKALVKGLLTVNANTRLGARGAAEVRQHPWLRTCDWNKMRRKRYIPTHLGTPTPELSFAQKPLDPKQFPGLRITGNCLKKCV</sequence>
<evidence type="ECO:0000313" key="10">
    <source>
        <dbReference type="Proteomes" id="UP001215280"/>
    </source>
</evidence>
<keyword evidence="2" id="KW-0808">Transferase</keyword>
<dbReference type="EMBL" id="JARJLG010000085">
    <property type="protein sequence ID" value="KAJ7749521.1"/>
    <property type="molecule type" value="Genomic_DNA"/>
</dbReference>
<evidence type="ECO:0000256" key="4">
    <source>
        <dbReference type="ARBA" id="ARBA00022777"/>
    </source>
</evidence>
<gene>
    <name evidence="9" type="ORF">DFH07DRAFT_922973</name>
</gene>
<feature type="region of interest" description="Disordered" evidence="7">
    <location>
        <begin position="1"/>
        <end position="32"/>
    </location>
</feature>
<evidence type="ECO:0000256" key="2">
    <source>
        <dbReference type="ARBA" id="ARBA00022679"/>
    </source>
</evidence>
<evidence type="ECO:0000256" key="3">
    <source>
        <dbReference type="ARBA" id="ARBA00022741"/>
    </source>
</evidence>
<evidence type="ECO:0000256" key="1">
    <source>
        <dbReference type="ARBA" id="ARBA00022527"/>
    </source>
</evidence>
<dbReference type="Gene3D" id="3.30.200.20">
    <property type="entry name" value="Phosphorylase Kinase, domain 1"/>
    <property type="match status" value="1"/>
</dbReference>
<feature type="binding site" evidence="6">
    <location>
        <position position="124"/>
    </location>
    <ligand>
        <name>ATP</name>
        <dbReference type="ChEBI" id="CHEBI:30616"/>
    </ligand>
</feature>
<feature type="compositionally biased region" description="Polar residues" evidence="7">
    <location>
        <begin position="1"/>
        <end position="10"/>
    </location>
</feature>
<dbReference type="PANTHER" id="PTHR24351">
    <property type="entry name" value="RIBOSOMAL PROTEIN S6 KINASE"/>
    <property type="match status" value="1"/>
</dbReference>
<name>A0AAD7ISF0_9AGAR</name>
<dbReference type="Gene3D" id="1.10.510.10">
    <property type="entry name" value="Transferase(Phosphotransferase) domain 1"/>
    <property type="match status" value="1"/>
</dbReference>
<keyword evidence="4 9" id="KW-0418">Kinase</keyword>
<dbReference type="InterPro" id="IPR000719">
    <property type="entry name" value="Prot_kinase_dom"/>
</dbReference>
<evidence type="ECO:0000256" key="5">
    <source>
        <dbReference type="ARBA" id="ARBA00022840"/>
    </source>
</evidence>
<dbReference type="Proteomes" id="UP001215280">
    <property type="component" value="Unassembled WGS sequence"/>
</dbReference>
<reference evidence="9" key="1">
    <citation type="submission" date="2023-03" db="EMBL/GenBank/DDBJ databases">
        <title>Massive genome expansion in bonnet fungi (Mycena s.s.) driven by repeated elements and novel gene families across ecological guilds.</title>
        <authorList>
            <consortium name="Lawrence Berkeley National Laboratory"/>
            <person name="Harder C.B."/>
            <person name="Miyauchi S."/>
            <person name="Viragh M."/>
            <person name="Kuo A."/>
            <person name="Thoen E."/>
            <person name="Andreopoulos B."/>
            <person name="Lu D."/>
            <person name="Skrede I."/>
            <person name="Drula E."/>
            <person name="Henrissat B."/>
            <person name="Morin E."/>
            <person name="Kohler A."/>
            <person name="Barry K."/>
            <person name="LaButti K."/>
            <person name="Morin E."/>
            <person name="Salamov A."/>
            <person name="Lipzen A."/>
            <person name="Mereny Z."/>
            <person name="Hegedus B."/>
            <person name="Baldrian P."/>
            <person name="Stursova M."/>
            <person name="Weitz H."/>
            <person name="Taylor A."/>
            <person name="Grigoriev I.V."/>
            <person name="Nagy L.G."/>
            <person name="Martin F."/>
            <person name="Kauserud H."/>
        </authorList>
    </citation>
    <scope>NUCLEOTIDE SEQUENCE</scope>
    <source>
        <strain evidence="9">CBHHK188m</strain>
    </source>
</reference>
<evidence type="ECO:0000256" key="7">
    <source>
        <dbReference type="SAM" id="MobiDB-lite"/>
    </source>
</evidence>
<keyword evidence="5 6" id="KW-0067">ATP-binding</keyword>
<dbReference type="GO" id="GO:0005524">
    <property type="term" value="F:ATP binding"/>
    <property type="evidence" value="ECO:0007669"/>
    <property type="project" value="UniProtKB-UniRule"/>
</dbReference>
<dbReference type="Pfam" id="PF00069">
    <property type="entry name" value="Pkinase"/>
    <property type="match status" value="1"/>
</dbReference>
<keyword evidence="3 6" id="KW-0547">Nucleotide-binding</keyword>
<accession>A0AAD7ISF0</accession>
<evidence type="ECO:0000313" key="9">
    <source>
        <dbReference type="EMBL" id="KAJ7749521.1"/>
    </source>
</evidence>
<dbReference type="GO" id="GO:0004674">
    <property type="term" value="F:protein serine/threonine kinase activity"/>
    <property type="evidence" value="ECO:0007669"/>
    <property type="project" value="UniProtKB-KW"/>
</dbReference>
<organism evidence="9 10">
    <name type="scientific">Mycena maculata</name>
    <dbReference type="NCBI Taxonomy" id="230809"/>
    <lineage>
        <taxon>Eukaryota</taxon>
        <taxon>Fungi</taxon>
        <taxon>Dikarya</taxon>
        <taxon>Basidiomycota</taxon>
        <taxon>Agaricomycotina</taxon>
        <taxon>Agaricomycetes</taxon>
        <taxon>Agaricomycetidae</taxon>
        <taxon>Agaricales</taxon>
        <taxon>Marasmiineae</taxon>
        <taxon>Mycenaceae</taxon>
        <taxon>Mycena</taxon>
    </lineage>
</organism>
<dbReference type="AlphaFoldDB" id="A0AAD7ISF0"/>